<dbReference type="FunFam" id="1.10.275.10:FF:000001">
    <property type="entry name" value="Fumarate hydratase, mitochondrial"/>
    <property type="match status" value="1"/>
</dbReference>
<reference evidence="6" key="1">
    <citation type="journal article" date="2021" name="Mol. Ecol. Resour.">
        <title>Phylogenomic analyses of the genus Drosophila reveals genomic signals of climate adaptation.</title>
        <authorList>
            <person name="Li F."/>
            <person name="Rane R.V."/>
            <person name="Luria V."/>
            <person name="Xiong Z."/>
            <person name="Chen J."/>
            <person name="Li Z."/>
            <person name="Catullo R.A."/>
            <person name="Griffin P.C."/>
            <person name="Schiffer M."/>
            <person name="Pearce S."/>
            <person name="Lee S.F."/>
            <person name="McElroy K."/>
            <person name="Stocker A."/>
            <person name="Shirriffs J."/>
            <person name="Cockerell F."/>
            <person name="Coppin C."/>
            <person name="Sgro C.M."/>
            <person name="Karger A."/>
            <person name="Cain J.W."/>
            <person name="Weber J.A."/>
            <person name="Santpere G."/>
            <person name="Kirschner M.W."/>
            <person name="Hoffmann A.A."/>
            <person name="Oakeshott J.G."/>
            <person name="Zhang G."/>
        </authorList>
    </citation>
    <scope>NUCLEOTIDE SEQUENCE</scope>
    <source>
        <strain evidence="6">BGI-SZ-2011g</strain>
    </source>
</reference>
<dbReference type="HAMAP" id="MF_00743">
    <property type="entry name" value="FumaraseC"/>
    <property type="match status" value="1"/>
</dbReference>
<evidence type="ECO:0000313" key="7">
    <source>
        <dbReference type="Proteomes" id="UP001200034"/>
    </source>
</evidence>
<sequence length="484" mass="52462">MSFDQKEMFCLMYKLARLTQTDTRVEHDSMGPVNVPLDRLYGSHTVRSVERFPIGGVEERMPRPIIVALGIIKKAAAEVNKSFGLDDEVCTVIGKAADEVISGKLYDEQHFPLGIWQAGSGAHSNMNVNEVISNRAIEMLDGQIGSKEPVHPRMHVNMGHSSNDSFSSAINIAVAMQLKEKLFPALQKVIAALSKKEEAFKDIIKIGRTHLMDAVPLTLGQEFSGYRQMMANCSDRLESALKNLHQLSLGGTSVGTGLHSTEDFGKQCIKLIAEITSLPFEPATNTFEAIAACDRLVELHGDLNSIAVSTMKIANDIRFMGSGPRCGLGELSLPENEPGSSIMPGKVNPTQCEAMTMICAQVMGNQVAVTVGGYNGHFELNAFMPLIASNVLRSINLLGDGLATFCNNCIDGIVPNMERISKIMSESLMLVTALSPHIGYDQAATIAKTAHQNGTTLRQEAIKAGVSGENFDNWVRPEDMLGPS</sequence>
<dbReference type="PANTHER" id="PTHR11444:SF1">
    <property type="entry name" value="FUMARATE HYDRATASE, MITOCHONDRIAL"/>
    <property type="match status" value="1"/>
</dbReference>
<dbReference type="Gene3D" id="1.20.200.10">
    <property type="entry name" value="Fumarase/aspartase (Central domain)"/>
    <property type="match status" value="1"/>
</dbReference>
<dbReference type="PRINTS" id="PR00149">
    <property type="entry name" value="FUMRATELYASE"/>
</dbReference>
<dbReference type="Gene3D" id="1.10.40.30">
    <property type="entry name" value="Fumarase/aspartase (C-terminal domain)"/>
    <property type="match status" value="1"/>
</dbReference>
<dbReference type="Gene3D" id="1.10.275.10">
    <property type="entry name" value="Fumarase/aspartase (N-terminal domain)"/>
    <property type="match status" value="1"/>
</dbReference>
<dbReference type="EC" id="4.2.1.2" evidence="2"/>
<dbReference type="InterPro" id="IPR022761">
    <property type="entry name" value="Fumarate_lyase_N"/>
</dbReference>
<dbReference type="PRINTS" id="PR00145">
    <property type="entry name" value="ARGSUCLYASE"/>
</dbReference>
<protein>
    <recommendedName>
        <fullName evidence="2">fumarate hydratase</fullName>
        <ecNumber evidence="2">4.2.1.2</ecNumber>
    </recommendedName>
</protein>
<evidence type="ECO:0000259" key="5">
    <source>
        <dbReference type="Pfam" id="PF10415"/>
    </source>
</evidence>
<feature type="domain" description="Fumarate lyase N-terminal" evidence="4">
    <location>
        <begin position="32"/>
        <end position="364"/>
    </location>
</feature>
<dbReference type="Pfam" id="PF00206">
    <property type="entry name" value="Lyase_1"/>
    <property type="match status" value="1"/>
</dbReference>
<dbReference type="GO" id="GO:0004333">
    <property type="term" value="F:fumarate hydratase activity"/>
    <property type="evidence" value="ECO:0007669"/>
    <property type="project" value="UniProtKB-EC"/>
</dbReference>
<dbReference type="SUPFAM" id="SSF48557">
    <property type="entry name" value="L-aspartase-like"/>
    <property type="match status" value="1"/>
</dbReference>
<evidence type="ECO:0000256" key="2">
    <source>
        <dbReference type="ARBA" id="ARBA00012921"/>
    </source>
</evidence>
<organism evidence="6 7">
    <name type="scientific">Drosophila rubida</name>
    <dbReference type="NCBI Taxonomy" id="30044"/>
    <lineage>
        <taxon>Eukaryota</taxon>
        <taxon>Metazoa</taxon>
        <taxon>Ecdysozoa</taxon>
        <taxon>Arthropoda</taxon>
        <taxon>Hexapoda</taxon>
        <taxon>Insecta</taxon>
        <taxon>Pterygota</taxon>
        <taxon>Neoptera</taxon>
        <taxon>Endopterygota</taxon>
        <taxon>Diptera</taxon>
        <taxon>Brachycera</taxon>
        <taxon>Muscomorpha</taxon>
        <taxon>Ephydroidea</taxon>
        <taxon>Drosophilidae</taxon>
        <taxon>Drosophila</taxon>
    </lineage>
</organism>
<dbReference type="FunFam" id="1.20.200.10:FF:000001">
    <property type="entry name" value="Fumarate hydratase, mitochondrial"/>
    <property type="match status" value="1"/>
</dbReference>
<comment type="similarity">
    <text evidence="1">Belongs to the class-II fumarase/aspartase family. Fumarase subfamily.</text>
</comment>
<evidence type="ECO:0000256" key="3">
    <source>
        <dbReference type="ARBA" id="ARBA00023239"/>
    </source>
</evidence>
<dbReference type="AlphaFoldDB" id="A0AAD4K0I6"/>
<accession>A0AAD4K0I6</accession>
<evidence type="ECO:0000313" key="6">
    <source>
        <dbReference type="EMBL" id="KAH8371367.1"/>
    </source>
</evidence>
<dbReference type="EMBL" id="JAJJHW010002585">
    <property type="protein sequence ID" value="KAH8371367.1"/>
    <property type="molecule type" value="Genomic_DNA"/>
</dbReference>
<dbReference type="GO" id="GO:0006108">
    <property type="term" value="P:malate metabolic process"/>
    <property type="evidence" value="ECO:0007669"/>
    <property type="project" value="TreeGrafter"/>
</dbReference>
<dbReference type="CDD" id="cd01362">
    <property type="entry name" value="Fumarase_classII"/>
    <property type="match status" value="1"/>
</dbReference>
<keyword evidence="3" id="KW-0456">Lyase</keyword>
<dbReference type="InterPro" id="IPR020557">
    <property type="entry name" value="Fumarate_lyase_CS"/>
</dbReference>
<evidence type="ECO:0000256" key="1">
    <source>
        <dbReference type="ARBA" id="ARBA00009084"/>
    </source>
</evidence>
<name>A0AAD4K0I6_9MUSC</name>
<dbReference type="InterPro" id="IPR005677">
    <property type="entry name" value="Fum_hydII"/>
</dbReference>
<dbReference type="GO" id="GO:0006106">
    <property type="term" value="P:fumarate metabolic process"/>
    <property type="evidence" value="ECO:0007669"/>
    <property type="project" value="InterPro"/>
</dbReference>
<dbReference type="InterPro" id="IPR024083">
    <property type="entry name" value="Fumarase/histidase_N"/>
</dbReference>
<dbReference type="Pfam" id="PF10415">
    <property type="entry name" value="FumaraseC_C"/>
    <property type="match status" value="1"/>
</dbReference>
<evidence type="ECO:0000259" key="4">
    <source>
        <dbReference type="Pfam" id="PF00206"/>
    </source>
</evidence>
<dbReference type="InterPro" id="IPR000362">
    <property type="entry name" value="Fumarate_lyase_fam"/>
</dbReference>
<dbReference type="PROSITE" id="PS00163">
    <property type="entry name" value="FUMARATE_LYASES"/>
    <property type="match status" value="1"/>
</dbReference>
<dbReference type="GO" id="GO:0006099">
    <property type="term" value="P:tricarboxylic acid cycle"/>
    <property type="evidence" value="ECO:0007669"/>
    <property type="project" value="InterPro"/>
</dbReference>
<proteinExistence type="inferred from homology"/>
<comment type="caution">
    <text evidence="6">The sequence shown here is derived from an EMBL/GenBank/DDBJ whole genome shotgun (WGS) entry which is preliminary data.</text>
</comment>
<keyword evidence="7" id="KW-1185">Reference proteome</keyword>
<dbReference type="PANTHER" id="PTHR11444">
    <property type="entry name" value="ASPARTATEAMMONIA/ARGININOSUCCINATE/ADENYLOSUCCINATE LYASE"/>
    <property type="match status" value="1"/>
</dbReference>
<dbReference type="Proteomes" id="UP001200034">
    <property type="component" value="Unassembled WGS sequence"/>
</dbReference>
<dbReference type="GO" id="GO:0005739">
    <property type="term" value="C:mitochondrion"/>
    <property type="evidence" value="ECO:0007669"/>
    <property type="project" value="TreeGrafter"/>
</dbReference>
<gene>
    <name evidence="6" type="ORF">KR093_007087</name>
</gene>
<feature type="domain" description="Fumarase C C-terminal" evidence="5">
    <location>
        <begin position="430"/>
        <end position="481"/>
    </location>
</feature>
<dbReference type="FunFam" id="1.10.40.30:FF:000002">
    <property type="entry name" value="Fumarate hydratase class II"/>
    <property type="match status" value="1"/>
</dbReference>
<dbReference type="InterPro" id="IPR018951">
    <property type="entry name" value="Fumarase_C_C"/>
</dbReference>
<dbReference type="InterPro" id="IPR008948">
    <property type="entry name" value="L-Aspartase-like"/>
</dbReference>